<evidence type="ECO:0000259" key="1">
    <source>
        <dbReference type="Pfam" id="PF20412"/>
    </source>
</evidence>
<gene>
    <name evidence="2" type="primary">Ralgapb</name>
    <name evidence="2" type="ORF">EVAR_86309_1</name>
</gene>
<keyword evidence="3" id="KW-1185">Reference proteome</keyword>
<dbReference type="InterPro" id="IPR046859">
    <property type="entry name" value="RGPA/RALGAPB_N"/>
</dbReference>
<accession>A0A4C1X798</accession>
<dbReference type="AlphaFoldDB" id="A0A4C1X798"/>
<dbReference type="Proteomes" id="UP000299102">
    <property type="component" value="Unassembled WGS sequence"/>
</dbReference>
<protein>
    <submittedName>
        <fullName evidence="2">Ral GTPase-activating protein subunit beta</fullName>
    </submittedName>
</protein>
<organism evidence="2 3">
    <name type="scientific">Eumeta variegata</name>
    <name type="common">Bagworm moth</name>
    <name type="synonym">Eumeta japonica</name>
    <dbReference type="NCBI Taxonomy" id="151549"/>
    <lineage>
        <taxon>Eukaryota</taxon>
        <taxon>Metazoa</taxon>
        <taxon>Ecdysozoa</taxon>
        <taxon>Arthropoda</taxon>
        <taxon>Hexapoda</taxon>
        <taxon>Insecta</taxon>
        <taxon>Pterygota</taxon>
        <taxon>Neoptera</taxon>
        <taxon>Endopterygota</taxon>
        <taxon>Lepidoptera</taxon>
        <taxon>Glossata</taxon>
        <taxon>Ditrysia</taxon>
        <taxon>Tineoidea</taxon>
        <taxon>Psychidae</taxon>
        <taxon>Oiketicinae</taxon>
        <taxon>Eumeta</taxon>
    </lineage>
</organism>
<sequence>MRPGSQGNNKDTMYSEWSSLPLEGGGRGVLGSVGGRDVVVAVVKQLTSSEPSALNNDAEVEWVLEVIRFGLSLPLSEHEALRDCVRVCCSWLLPLLPTTQQPPPAHPPPPAVPTPVNAAPRIYARKILKHLHNLFVPRPNESGDLISKQAVLCHRVLRLARTLAGSAELGASEWRSLLLLLLAAASSLLSPPAPHHSAADQLCERVLCVLFEMLSVSSAVAHSARTMHALAPSASAYRPVDACLTVLDGSFAEAHVWTSLSNYAHRWFSADASWTVWDERRLCKVSLAKLTIALTVRARIFLLLVVVMLEESEEDTNLIPAEMSGECVVQSWYRMLHTIGNPVDLCRPHVISQTPDFLQYSITQEEGTRDPSQHPCLQSLPMIFHKAMKGIAAHVDAFLGVGAEIRWAVPAAPPPEPDDEVTPPAHRRLAKSFSVSSSANKPRDKHYDKVLRKERKTPKEIFEDMVSVLQESAPSYTMVKNGLAYFNKDESCEDDPRPGRPVTVVTEENVRKIEKLVLADRRIKLWQIAEELQISKERVGEIIHEHMNMRKSVRVGYQNANAV</sequence>
<dbReference type="GO" id="GO:0005096">
    <property type="term" value="F:GTPase activator activity"/>
    <property type="evidence" value="ECO:0007669"/>
    <property type="project" value="InterPro"/>
</dbReference>
<dbReference type="EMBL" id="BGZK01000728">
    <property type="protein sequence ID" value="GBP58147.1"/>
    <property type="molecule type" value="Genomic_DNA"/>
</dbReference>
<dbReference type="Pfam" id="PF20412">
    <property type="entry name" value="RALGAPB_N"/>
    <property type="match status" value="1"/>
</dbReference>
<name>A0A4C1X798_EUMVA</name>
<dbReference type="InterPro" id="IPR039930">
    <property type="entry name" value="RALGAPB"/>
</dbReference>
<reference evidence="2 3" key="1">
    <citation type="journal article" date="2019" name="Commun. Biol.">
        <title>The bagworm genome reveals a unique fibroin gene that provides high tensile strength.</title>
        <authorList>
            <person name="Kono N."/>
            <person name="Nakamura H."/>
            <person name="Ohtoshi R."/>
            <person name="Tomita M."/>
            <person name="Numata K."/>
            <person name="Arakawa K."/>
        </authorList>
    </citation>
    <scope>NUCLEOTIDE SEQUENCE [LARGE SCALE GENOMIC DNA]</scope>
</reference>
<feature type="domain" description="Ral GTPase-activating protein subunit alpha/beta N-terminal" evidence="1">
    <location>
        <begin position="146"/>
        <end position="218"/>
    </location>
</feature>
<evidence type="ECO:0000313" key="3">
    <source>
        <dbReference type="Proteomes" id="UP000299102"/>
    </source>
</evidence>
<comment type="caution">
    <text evidence="2">The sequence shown here is derived from an EMBL/GenBank/DDBJ whole genome shotgun (WGS) entry which is preliminary data.</text>
</comment>
<evidence type="ECO:0000313" key="2">
    <source>
        <dbReference type="EMBL" id="GBP58147.1"/>
    </source>
</evidence>
<proteinExistence type="predicted"/>
<dbReference type="PANTHER" id="PTHR21344">
    <property type="entry name" value="RAL GTPASE-ACTIVATING PROTEIN SUBUNIT BETA"/>
    <property type="match status" value="1"/>
</dbReference>
<dbReference type="OrthoDB" id="10009983at2759"/>
<dbReference type="PANTHER" id="PTHR21344:SF1">
    <property type="entry name" value="RAL GTPASE-ACTIVATING PROTEIN SUBUNIT BETA"/>
    <property type="match status" value="1"/>
</dbReference>